<keyword evidence="2" id="KW-1185">Reference proteome</keyword>
<evidence type="ECO:0000313" key="2">
    <source>
        <dbReference type="Proteomes" id="UP000821865"/>
    </source>
</evidence>
<proteinExistence type="predicted"/>
<accession>A0ACB8DZJ6</accession>
<dbReference type="EMBL" id="CM023470">
    <property type="protein sequence ID" value="KAH7979685.1"/>
    <property type="molecule type" value="Genomic_DNA"/>
</dbReference>
<gene>
    <name evidence="1" type="ORF">HPB49_010562</name>
</gene>
<sequence>MNRHMLLHQELKHGRGLDPLAQYLYQSPIQLQYQTRGILNSCIPKAPAVSVFNVVLSVRSLGRKVLKLALLEQPDIGVSYTKLHAWRLTQFSKCIFLDAGMLTIQTKVNEQRYTCALDILQHFPSFLVAEPMVYLPAPSLRTHSQAHHLPPTGATHCSRNANSRHIFSRHNSCRHRVWSF</sequence>
<dbReference type="Proteomes" id="UP000821865">
    <property type="component" value="Chromosome 1"/>
</dbReference>
<name>A0ACB8DZJ6_DERSI</name>
<comment type="caution">
    <text evidence="1">The sequence shown here is derived from an EMBL/GenBank/DDBJ whole genome shotgun (WGS) entry which is preliminary data.</text>
</comment>
<protein>
    <submittedName>
        <fullName evidence="1">Uncharacterized protein</fullName>
    </submittedName>
</protein>
<reference evidence="1" key="1">
    <citation type="submission" date="2020-05" db="EMBL/GenBank/DDBJ databases">
        <title>Large-scale comparative analyses of tick genomes elucidate their genetic diversity and vector capacities.</title>
        <authorList>
            <person name="Jia N."/>
            <person name="Wang J."/>
            <person name="Shi W."/>
            <person name="Du L."/>
            <person name="Sun Y."/>
            <person name="Zhan W."/>
            <person name="Jiang J."/>
            <person name="Wang Q."/>
            <person name="Zhang B."/>
            <person name="Ji P."/>
            <person name="Sakyi L.B."/>
            <person name="Cui X."/>
            <person name="Yuan T."/>
            <person name="Jiang B."/>
            <person name="Yang W."/>
            <person name="Lam T.T.-Y."/>
            <person name="Chang Q."/>
            <person name="Ding S."/>
            <person name="Wang X."/>
            <person name="Zhu J."/>
            <person name="Ruan X."/>
            <person name="Zhao L."/>
            <person name="Wei J."/>
            <person name="Que T."/>
            <person name="Du C."/>
            <person name="Cheng J."/>
            <person name="Dai P."/>
            <person name="Han X."/>
            <person name="Huang E."/>
            <person name="Gao Y."/>
            <person name="Liu J."/>
            <person name="Shao H."/>
            <person name="Ye R."/>
            <person name="Li L."/>
            <person name="Wei W."/>
            <person name="Wang X."/>
            <person name="Wang C."/>
            <person name="Yang T."/>
            <person name="Huo Q."/>
            <person name="Li W."/>
            <person name="Guo W."/>
            <person name="Chen H."/>
            <person name="Zhou L."/>
            <person name="Ni X."/>
            <person name="Tian J."/>
            <person name="Zhou Y."/>
            <person name="Sheng Y."/>
            <person name="Liu T."/>
            <person name="Pan Y."/>
            <person name="Xia L."/>
            <person name="Li J."/>
            <person name="Zhao F."/>
            <person name="Cao W."/>
        </authorList>
    </citation>
    <scope>NUCLEOTIDE SEQUENCE</scope>
    <source>
        <strain evidence="1">Dsil-2018</strain>
    </source>
</reference>
<evidence type="ECO:0000313" key="1">
    <source>
        <dbReference type="EMBL" id="KAH7979685.1"/>
    </source>
</evidence>
<organism evidence="1 2">
    <name type="scientific">Dermacentor silvarum</name>
    <name type="common">Tick</name>
    <dbReference type="NCBI Taxonomy" id="543639"/>
    <lineage>
        <taxon>Eukaryota</taxon>
        <taxon>Metazoa</taxon>
        <taxon>Ecdysozoa</taxon>
        <taxon>Arthropoda</taxon>
        <taxon>Chelicerata</taxon>
        <taxon>Arachnida</taxon>
        <taxon>Acari</taxon>
        <taxon>Parasitiformes</taxon>
        <taxon>Ixodida</taxon>
        <taxon>Ixodoidea</taxon>
        <taxon>Ixodidae</taxon>
        <taxon>Rhipicephalinae</taxon>
        <taxon>Dermacentor</taxon>
    </lineage>
</organism>